<dbReference type="STRING" id="1196081.A0A364L6A8"/>
<gene>
    <name evidence="7" type="ORF">BHQ10_007360</name>
</gene>
<reference evidence="7 8" key="1">
    <citation type="journal article" date="2017" name="Biotechnol. Biofuels">
        <title>Differential beta-glucosidase expression as a function of carbon source availability in Talaromyces amestolkiae: a genomic and proteomic approach.</title>
        <authorList>
            <person name="de Eugenio L.I."/>
            <person name="Mendez-Liter J.A."/>
            <person name="Nieto-Dominguez M."/>
            <person name="Alonso L."/>
            <person name="Gil-Munoz J."/>
            <person name="Barriuso J."/>
            <person name="Prieto A."/>
            <person name="Martinez M.J."/>
        </authorList>
    </citation>
    <scope>NUCLEOTIDE SEQUENCE [LARGE SCALE GENOMIC DNA]</scope>
    <source>
        <strain evidence="7 8">CIB</strain>
    </source>
</reference>
<sequence>MYYHTYETVCTLPLKADLFAQAVHPSQSILSVGLTSGHVETFRLPAAEHSEDEDEDGDDDEDIEGTSHLSATNGNGTGHIDTIWSTRRHKGSCRCLTFSIDGETLYSAGTDGIVKAAKVETGVVENKILIPQAKSKKKVVNDEIDSPSLIHALSPQNLLLATDSGALHVYDLRIPYSRVTALPEQTYRPHDDYISSLTALPPSDTSTSGYSKQWVTTGGTTLAATDLRKGILRKSEDQEEELISSAYIGGLPTTGSNVGEKVLVGSGTGVLTLWEKGVWDDQDERIYVARQSGEGEALESLAVVPSDAGYGKMVAVGQSDGAISLVSIGRNKVLSKVQHDEVEGVTALGFDVEGRMVSGGGQIIKVWSPSIYNEGYSFAGSVRKFEGPSDDLDSDESYGSDDSDTLRERARRKKRKRDKGKKRDREVMGFADMD</sequence>
<evidence type="ECO:0000256" key="4">
    <source>
        <dbReference type="ARBA" id="ARBA00039238"/>
    </source>
</evidence>
<dbReference type="SUPFAM" id="SSF50978">
    <property type="entry name" value="WD40 repeat-like"/>
    <property type="match status" value="1"/>
</dbReference>
<evidence type="ECO:0000256" key="6">
    <source>
        <dbReference type="SAM" id="MobiDB-lite"/>
    </source>
</evidence>
<dbReference type="InterPro" id="IPR050505">
    <property type="entry name" value="WDR55/POC1"/>
</dbReference>
<name>A0A364L6A8_TALAM</name>
<dbReference type="EMBL" id="MIKG01000015">
    <property type="protein sequence ID" value="RAO71348.1"/>
    <property type="molecule type" value="Genomic_DNA"/>
</dbReference>
<dbReference type="GeneID" id="63796575"/>
<protein>
    <recommendedName>
        <fullName evidence="4">WD repeat-containing protein JIP5</fullName>
    </recommendedName>
    <alternativeName>
        <fullName evidence="5">WD repeat-containing protein jip5</fullName>
    </alternativeName>
</protein>
<dbReference type="InterPro" id="IPR001680">
    <property type="entry name" value="WD40_rpt"/>
</dbReference>
<comment type="caution">
    <text evidence="7">The sequence shown here is derived from an EMBL/GenBank/DDBJ whole genome shotgun (WGS) entry which is preliminary data.</text>
</comment>
<dbReference type="InterPro" id="IPR015943">
    <property type="entry name" value="WD40/YVTN_repeat-like_dom_sf"/>
</dbReference>
<proteinExistence type="inferred from homology"/>
<feature type="compositionally biased region" description="Acidic residues" evidence="6">
    <location>
        <begin position="50"/>
        <end position="64"/>
    </location>
</feature>
<comment type="similarity">
    <text evidence="1">Belongs to the WD repeat WDR55 family.</text>
</comment>
<keyword evidence="2" id="KW-0853">WD repeat</keyword>
<keyword evidence="8" id="KW-1185">Reference proteome</keyword>
<dbReference type="Gene3D" id="2.130.10.10">
    <property type="entry name" value="YVTN repeat-like/Quinoprotein amine dehydrogenase"/>
    <property type="match status" value="2"/>
</dbReference>
<keyword evidence="3" id="KW-0677">Repeat</keyword>
<dbReference type="Proteomes" id="UP000249363">
    <property type="component" value="Unassembled WGS sequence"/>
</dbReference>
<dbReference type="PANTHER" id="PTHR44019:SF20">
    <property type="entry name" value="WD REPEAT-CONTAINING PROTEIN 55"/>
    <property type="match status" value="1"/>
</dbReference>
<evidence type="ECO:0000256" key="2">
    <source>
        <dbReference type="ARBA" id="ARBA00022574"/>
    </source>
</evidence>
<dbReference type="GO" id="GO:0005730">
    <property type="term" value="C:nucleolus"/>
    <property type="evidence" value="ECO:0007669"/>
    <property type="project" value="UniProtKB-SubCell"/>
</dbReference>
<evidence type="ECO:0000256" key="1">
    <source>
        <dbReference type="ARBA" id="ARBA00007625"/>
    </source>
</evidence>
<dbReference type="RefSeq" id="XP_040735863.1">
    <property type="nucleotide sequence ID" value="XM_040880047.1"/>
</dbReference>
<dbReference type="InterPro" id="IPR036322">
    <property type="entry name" value="WD40_repeat_dom_sf"/>
</dbReference>
<feature type="region of interest" description="Disordered" evidence="6">
    <location>
        <begin position="387"/>
        <end position="434"/>
    </location>
</feature>
<accession>A0A364L6A8</accession>
<dbReference type="OrthoDB" id="2288928at2759"/>
<dbReference type="SMART" id="SM00320">
    <property type="entry name" value="WD40"/>
    <property type="match status" value="3"/>
</dbReference>
<organism evidence="7 8">
    <name type="scientific">Talaromyces amestolkiae</name>
    <dbReference type="NCBI Taxonomy" id="1196081"/>
    <lineage>
        <taxon>Eukaryota</taxon>
        <taxon>Fungi</taxon>
        <taxon>Dikarya</taxon>
        <taxon>Ascomycota</taxon>
        <taxon>Pezizomycotina</taxon>
        <taxon>Eurotiomycetes</taxon>
        <taxon>Eurotiomycetidae</taxon>
        <taxon>Eurotiales</taxon>
        <taxon>Trichocomaceae</taxon>
        <taxon>Talaromyces</taxon>
        <taxon>Talaromyces sect. Talaromyces</taxon>
    </lineage>
</organism>
<dbReference type="AlphaFoldDB" id="A0A364L6A8"/>
<feature type="region of interest" description="Disordered" evidence="6">
    <location>
        <begin position="46"/>
        <end position="74"/>
    </location>
</feature>
<evidence type="ECO:0000256" key="3">
    <source>
        <dbReference type="ARBA" id="ARBA00022737"/>
    </source>
</evidence>
<feature type="compositionally biased region" description="Basic residues" evidence="6">
    <location>
        <begin position="409"/>
        <end position="420"/>
    </location>
</feature>
<evidence type="ECO:0000313" key="8">
    <source>
        <dbReference type="Proteomes" id="UP000249363"/>
    </source>
</evidence>
<dbReference type="PANTHER" id="PTHR44019">
    <property type="entry name" value="WD REPEAT-CONTAINING PROTEIN 55"/>
    <property type="match status" value="1"/>
</dbReference>
<evidence type="ECO:0000313" key="7">
    <source>
        <dbReference type="EMBL" id="RAO71348.1"/>
    </source>
</evidence>
<evidence type="ECO:0000256" key="5">
    <source>
        <dbReference type="ARBA" id="ARBA00039514"/>
    </source>
</evidence>
<feature type="compositionally biased region" description="Acidic residues" evidence="6">
    <location>
        <begin position="388"/>
        <end position="403"/>
    </location>
</feature>
<dbReference type="Pfam" id="PF00400">
    <property type="entry name" value="WD40"/>
    <property type="match status" value="1"/>
</dbReference>